<dbReference type="AlphaFoldDB" id="A0A640SGY2"/>
<evidence type="ECO:0000256" key="1">
    <source>
        <dbReference type="SAM" id="MobiDB-lite"/>
    </source>
</evidence>
<evidence type="ECO:0000313" key="3">
    <source>
        <dbReference type="Proteomes" id="UP000435837"/>
    </source>
</evidence>
<feature type="compositionally biased region" description="Basic and acidic residues" evidence="1">
    <location>
        <begin position="121"/>
        <end position="136"/>
    </location>
</feature>
<evidence type="ECO:0008006" key="4">
    <source>
        <dbReference type="Google" id="ProtNLM"/>
    </source>
</evidence>
<gene>
    <name evidence="2" type="ORF">Scani_67750</name>
</gene>
<protein>
    <recommendedName>
        <fullName evidence="4">DNA primase/polymerase bifunctional N-terminal domain-containing protein</fullName>
    </recommendedName>
</protein>
<name>A0A640SGY2_9ACTN</name>
<feature type="region of interest" description="Disordered" evidence="1">
    <location>
        <begin position="115"/>
        <end position="136"/>
    </location>
</feature>
<proteinExistence type="predicted"/>
<organism evidence="2 3">
    <name type="scientific">Streptomyces caniferus</name>
    <dbReference type="NCBI Taxonomy" id="285557"/>
    <lineage>
        <taxon>Bacteria</taxon>
        <taxon>Bacillati</taxon>
        <taxon>Actinomycetota</taxon>
        <taxon>Actinomycetes</taxon>
        <taxon>Kitasatosporales</taxon>
        <taxon>Streptomycetaceae</taxon>
        <taxon>Streptomyces</taxon>
    </lineage>
</organism>
<dbReference type="Proteomes" id="UP000435837">
    <property type="component" value="Unassembled WGS sequence"/>
</dbReference>
<reference evidence="2 3" key="1">
    <citation type="submission" date="2019-12" db="EMBL/GenBank/DDBJ databases">
        <title>Whole genome shotgun sequence of Streptomyces caniferus NBRC 15389.</title>
        <authorList>
            <person name="Ichikawa N."/>
            <person name="Kimura A."/>
            <person name="Kitahashi Y."/>
            <person name="Komaki H."/>
            <person name="Tamura T."/>
        </authorList>
    </citation>
    <scope>NUCLEOTIDE SEQUENCE [LARGE SCALE GENOMIC DNA]</scope>
    <source>
        <strain evidence="2 3">NBRC 15389</strain>
    </source>
</reference>
<sequence length="136" mass="15483">MGMETFDQLVRREMPLGPVMMDRRAKQIGFLLSSKSRARFARLVSLETATPPEYRYLDAGFFVVVPGPMPMADDRHQWLRAPIRRPEASPLRTASLAVMFTAASALIERADRYGEQYPTPEAERPKGLEWVSDRAQ</sequence>
<dbReference type="EMBL" id="BLIN01000005">
    <property type="protein sequence ID" value="GFE10507.1"/>
    <property type="molecule type" value="Genomic_DNA"/>
</dbReference>
<comment type="caution">
    <text evidence="2">The sequence shown here is derived from an EMBL/GenBank/DDBJ whole genome shotgun (WGS) entry which is preliminary data.</text>
</comment>
<accession>A0A640SGY2</accession>
<evidence type="ECO:0000313" key="2">
    <source>
        <dbReference type="EMBL" id="GFE10507.1"/>
    </source>
</evidence>